<dbReference type="RefSeq" id="WP_116018000.1">
    <property type="nucleotide sequence ID" value="NZ_QUOT01000001.1"/>
</dbReference>
<protein>
    <submittedName>
        <fullName evidence="2">Uncharacterized protein</fullName>
    </submittedName>
</protein>
<reference evidence="3" key="1">
    <citation type="submission" date="2018-08" db="EMBL/GenBank/DDBJ databases">
        <title>Thalassotalea euphylliae genome.</title>
        <authorList>
            <person name="Summers S."/>
            <person name="Rice S.A."/>
            <person name="Freckelton M.L."/>
            <person name="Nedved B.T."/>
            <person name="Hadfield M.G."/>
        </authorList>
    </citation>
    <scope>NUCLEOTIDE SEQUENCE [LARGE SCALE GENOMIC DNA]</scope>
    <source>
        <strain evidence="3">H3</strain>
    </source>
</reference>
<comment type="caution">
    <text evidence="2">The sequence shown here is derived from an EMBL/GenBank/DDBJ whole genome shotgun (WGS) entry which is preliminary data.</text>
</comment>
<keyword evidence="1" id="KW-0732">Signal</keyword>
<dbReference type="EMBL" id="QUOT01000001">
    <property type="protein sequence ID" value="REL32438.1"/>
    <property type="molecule type" value="Genomic_DNA"/>
</dbReference>
<accession>A0A3E0U655</accession>
<dbReference type="InterPro" id="IPR021241">
    <property type="entry name" value="CsiV"/>
</dbReference>
<keyword evidence="3" id="KW-1185">Reference proteome</keyword>
<gene>
    <name evidence="2" type="ORF">DXX94_17910</name>
</gene>
<evidence type="ECO:0000256" key="1">
    <source>
        <dbReference type="SAM" id="SignalP"/>
    </source>
</evidence>
<sequence>MLNKKLAQLKTIIKPTCALLPVAAMLLSAPSFAARKIDKRWFEVEVILFSQLGDKAQLNENFSGQASLPRYRQVIDLLTPYLQPDTSTLELLLPSCEGRVYAPGWQAKVSLPALHQAKSLDEIEQLPTEEPELGSAALAQAEQATIPETLPEIMVDDELSNQLLSEGENSLAADIDEQESIVSNGVSESPDSIETNSNDLGLVEAFIPLTEQELISVADAEQTFDSPELVFDYQQVTTSEQALCQPIITNAESTISDYYALSQIANNKDSVVIPIDNFSGRVDGNEFVYSNAPYLIDADSLKLKDIALQLRRSKNFKPLLHLGWRQPLTNRKKPALEPAIRLFTGDHYQEQYRQAKADYQSQLSLKALAEQLSSADESPIDDINNAELASNNQQAALLASIYQQLDEDAFTLESVLADIDNPDTSTLGLDENSGESLLVEGQLAAEEALVEPTAPNQDWLLDGLFRLHLNHYLFITADFNVAVPYAADEFAEKQANQQAINTDKFTYKLIPFSQNKRVISKEVHYFDHPYMGMVVQIRRYKPPVPETKTENE</sequence>
<proteinExistence type="predicted"/>
<evidence type="ECO:0000313" key="3">
    <source>
        <dbReference type="Proteomes" id="UP000256899"/>
    </source>
</evidence>
<evidence type="ECO:0000313" key="2">
    <source>
        <dbReference type="EMBL" id="REL32438.1"/>
    </source>
</evidence>
<feature type="chain" id="PRO_5017663788" evidence="1">
    <location>
        <begin position="34"/>
        <end position="552"/>
    </location>
</feature>
<feature type="signal peptide" evidence="1">
    <location>
        <begin position="1"/>
        <end position="33"/>
    </location>
</feature>
<dbReference type="Pfam" id="PF10972">
    <property type="entry name" value="CsiV"/>
    <property type="match status" value="1"/>
</dbReference>
<name>A0A3E0U655_9GAMM</name>
<dbReference type="AlphaFoldDB" id="A0A3E0U655"/>
<dbReference type="Proteomes" id="UP000256899">
    <property type="component" value="Unassembled WGS sequence"/>
</dbReference>
<organism evidence="2 3">
    <name type="scientific">Thalassotalea euphylliae</name>
    <dbReference type="NCBI Taxonomy" id="1655234"/>
    <lineage>
        <taxon>Bacteria</taxon>
        <taxon>Pseudomonadati</taxon>
        <taxon>Pseudomonadota</taxon>
        <taxon>Gammaproteobacteria</taxon>
        <taxon>Alteromonadales</taxon>
        <taxon>Colwelliaceae</taxon>
        <taxon>Thalassotalea</taxon>
    </lineage>
</organism>